<dbReference type="InterPro" id="IPR050251">
    <property type="entry name" value="HpcH-HpaI_aldolase"/>
</dbReference>
<dbReference type="InterPro" id="IPR005000">
    <property type="entry name" value="Aldolase/citrate-lyase_domain"/>
</dbReference>
<evidence type="ECO:0000313" key="5">
    <source>
        <dbReference type="EMBL" id="MCR0983857.1"/>
    </source>
</evidence>
<dbReference type="Gene3D" id="3.20.20.60">
    <property type="entry name" value="Phosphoenolpyruvate-binding domains"/>
    <property type="match status" value="2"/>
</dbReference>
<organism evidence="5 6">
    <name type="scientific">Roseomonas populi</name>
    <dbReference type="NCBI Taxonomy" id="3121582"/>
    <lineage>
        <taxon>Bacteria</taxon>
        <taxon>Pseudomonadati</taxon>
        <taxon>Pseudomonadota</taxon>
        <taxon>Alphaproteobacteria</taxon>
        <taxon>Acetobacterales</taxon>
        <taxon>Roseomonadaceae</taxon>
        <taxon>Roseomonas</taxon>
    </lineage>
</organism>
<dbReference type="Proteomes" id="UP001524642">
    <property type="component" value="Unassembled WGS sequence"/>
</dbReference>
<name>A0ABT1X6X7_9PROT</name>
<dbReference type="RefSeq" id="WP_257717521.1">
    <property type="nucleotide sequence ID" value="NZ_JANJOU010000016.1"/>
</dbReference>
<dbReference type="InterPro" id="IPR040442">
    <property type="entry name" value="Pyrv_kinase-like_dom_sf"/>
</dbReference>
<dbReference type="PANTHER" id="PTHR30502:SF0">
    <property type="entry name" value="PHOSPHOENOLPYRUVATE CARBOXYLASE FAMILY PROTEIN"/>
    <property type="match status" value="1"/>
</dbReference>
<keyword evidence="2" id="KW-0479">Metal-binding</keyword>
<evidence type="ECO:0000313" key="6">
    <source>
        <dbReference type="Proteomes" id="UP001524642"/>
    </source>
</evidence>
<proteinExistence type="inferred from homology"/>
<dbReference type="Pfam" id="PF03328">
    <property type="entry name" value="HpcH_HpaI"/>
    <property type="match status" value="1"/>
</dbReference>
<sequence>MSPAARFKAKLAANETTLLLNPDYPSPGLVEFCGSLGADAVMIDCEQGSAGLEVLEDMARAARLAGIASVVRVPSPEPWTIERHMFRGVDGIVIPRLDTAAQVRRAVEDIRYCFPKAFEQKVVIIQVESASAVAELDGFLEVPGIDCLFIGGVDLAKSAGFAGDYTGPEMVRTIEETTARIRRAGKPTGMMVKPHDIEAWKARGPSMLYAHVNDFLVMGAKDWRARAGI</sequence>
<feature type="domain" description="HpcH/HpaI aldolase/citrate lyase" evidence="4">
    <location>
        <begin position="27"/>
        <end position="191"/>
    </location>
</feature>
<evidence type="ECO:0000259" key="4">
    <source>
        <dbReference type="Pfam" id="PF03328"/>
    </source>
</evidence>
<dbReference type="SUPFAM" id="SSF51621">
    <property type="entry name" value="Phosphoenolpyruvate/pyruvate domain"/>
    <property type="match status" value="1"/>
</dbReference>
<comment type="similarity">
    <text evidence="1">Belongs to the HpcH/HpaI aldolase family.</text>
</comment>
<dbReference type="GO" id="GO:0016829">
    <property type="term" value="F:lyase activity"/>
    <property type="evidence" value="ECO:0007669"/>
    <property type="project" value="UniProtKB-KW"/>
</dbReference>
<keyword evidence="3 5" id="KW-0456">Lyase</keyword>
<comment type="caution">
    <text evidence="5">The sequence shown here is derived from an EMBL/GenBank/DDBJ whole genome shotgun (WGS) entry which is preliminary data.</text>
</comment>
<accession>A0ABT1X6X7</accession>
<protein>
    <submittedName>
        <fullName evidence="5">Aldolase/citrate lyase family protein</fullName>
    </submittedName>
</protein>
<keyword evidence="6" id="KW-1185">Reference proteome</keyword>
<evidence type="ECO:0000256" key="2">
    <source>
        <dbReference type="ARBA" id="ARBA00022723"/>
    </source>
</evidence>
<dbReference type="InterPro" id="IPR015813">
    <property type="entry name" value="Pyrv/PenolPyrv_kinase-like_dom"/>
</dbReference>
<dbReference type="PANTHER" id="PTHR30502">
    <property type="entry name" value="2-KETO-3-DEOXY-L-RHAMNONATE ALDOLASE"/>
    <property type="match status" value="1"/>
</dbReference>
<evidence type="ECO:0000256" key="1">
    <source>
        <dbReference type="ARBA" id="ARBA00005568"/>
    </source>
</evidence>
<gene>
    <name evidence="5" type="ORF">NRP21_17515</name>
</gene>
<evidence type="ECO:0000256" key="3">
    <source>
        <dbReference type="ARBA" id="ARBA00023239"/>
    </source>
</evidence>
<dbReference type="EMBL" id="JANJOU010000016">
    <property type="protein sequence ID" value="MCR0983857.1"/>
    <property type="molecule type" value="Genomic_DNA"/>
</dbReference>
<reference evidence="5 6" key="1">
    <citation type="submission" date="2022-06" db="EMBL/GenBank/DDBJ databases">
        <title>Roseomonas CN29.</title>
        <authorList>
            <person name="Cheng Y."/>
            <person name="He X."/>
        </authorList>
    </citation>
    <scope>NUCLEOTIDE SEQUENCE [LARGE SCALE GENOMIC DNA]</scope>
    <source>
        <strain evidence="5 6">CN29</strain>
    </source>
</reference>